<feature type="transmembrane region" description="Helical" evidence="5">
    <location>
        <begin position="271"/>
        <end position="293"/>
    </location>
</feature>
<evidence type="ECO:0000313" key="6">
    <source>
        <dbReference type="EMBL" id="PWK17928.1"/>
    </source>
</evidence>
<accession>A0A316DK39</accession>
<sequence length="304" mass="33704">MLELDSVKINFDSQGLWVLNVALAVIMFGVALGIKFDDFKRLLKQPKLVLIGVLLQFVLLPFITYLLIVIINPMPSIALGMMMVAACPGGNISNFMTHLADGNTALSISLTAVATFIAVFMTPFNFQFYGNLYEPTSLLLQQVELNPFELLELVTLILGLPLIAGMLFRAKYEKLAILLSKRLKPLSILVFIVIVIIAFTNNLDVFNNYAHHVVGIGIIHNLLAILLGFTIAKAFNLSFENQKTLAIETGIQNSGLGLLLIFTFFNGLGGMAIMAAFWGIWHIISGLIISYYWSIKEKKIIEVY</sequence>
<keyword evidence="2 5" id="KW-0812">Transmembrane</keyword>
<dbReference type="InterPro" id="IPR004710">
    <property type="entry name" value="Bilac:Na_transpt"/>
</dbReference>
<gene>
    <name evidence="6" type="ORF">LX78_02327</name>
</gene>
<dbReference type="RefSeq" id="WP_109682815.1">
    <property type="nucleotide sequence ID" value="NZ_QGGP01000006.1"/>
</dbReference>
<feature type="transmembrane region" description="Helical" evidence="5">
    <location>
        <begin position="77"/>
        <end position="96"/>
    </location>
</feature>
<dbReference type="EMBL" id="QGGP01000006">
    <property type="protein sequence ID" value="PWK17928.1"/>
    <property type="molecule type" value="Genomic_DNA"/>
</dbReference>
<comment type="subcellular location">
    <subcellularLocation>
        <location evidence="1">Membrane</location>
        <topology evidence="1">Multi-pass membrane protein</topology>
    </subcellularLocation>
</comment>
<evidence type="ECO:0000256" key="5">
    <source>
        <dbReference type="SAM" id="Phobius"/>
    </source>
</evidence>
<comment type="caution">
    <text evidence="6">The sequence shown here is derived from an EMBL/GenBank/DDBJ whole genome shotgun (WGS) entry which is preliminary data.</text>
</comment>
<dbReference type="GO" id="GO:0016020">
    <property type="term" value="C:membrane"/>
    <property type="evidence" value="ECO:0007669"/>
    <property type="project" value="UniProtKB-SubCell"/>
</dbReference>
<evidence type="ECO:0000256" key="2">
    <source>
        <dbReference type="ARBA" id="ARBA00022692"/>
    </source>
</evidence>
<dbReference type="OrthoDB" id="9806785at2"/>
<dbReference type="Gene3D" id="1.20.1530.20">
    <property type="match status" value="1"/>
</dbReference>
<organism evidence="6 7">
    <name type="scientific">Xanthomarina spongicola</name>
    <dbReference type="NCBI Taxonomy" id="570520"/>
    <lineage>
        <taxon>Bacteria</taxon>
        <taxon>Pseudomonadati</taxon>
        <taxon>Bacteroidota</taxon>
        <taxon>Flavobacteriia</taxon>
        <taxon>Flavobacteriales</taxon>
        <taxon>Flavobacteriaceae</taxon>
        <taxon>Xanthomarina</taxon>
    </lineage>
</organism>
<dbReference type="InterPro" id="IPR038770">
    <property type="entry name" value="Na+/solute_symporter_sf"/>
</dbReference>
<feature type="transmembrane region" description="Helical" evidence="5">
    <location>
        <begin position="244"/>
        <end position="265"/>
    </location>
</feature>
<dbReference type="AlphaFoldDB" id="A0A316DK39"/>
<dbReference type="Proteomes" id="UP000245430">
    <property type="component" value="Unassembled WGS sequence"/>
</dbReference>
<evidence type="ECO:0000256" key="4">
    <source>
        <dbReference type="ARBA" id="ARBA00023136"/>
    </source>
</evidence>
<name>A0A316DK39_9FLAO</name>
<keyword evidence="4 5" id="KW-0472">Membrane</keyword>
<dbReference type="PANTHER" id="PTHR10361">
    <property type="entry name" value="SODIUM-BILE ACID COTRANSPORTER"/>
    <property type="match status" value="1"/>
</dbReference>
<keyword evidence="7" id="KW-1185">Reference proteome</keyword>
<dbReference type="InterPro" id="IPR002657">
    <property type="entry name" value="BilAc:Na_symport/Acr3"/>
</dbReference>
<feature type="transmembrane region" description="Helical" evidence="5">
    <location>
        <begin position="150"/>
        <end position="170"/>
    </location>
</feature>
<reference evidence="6 7" key="1">
    <citation type="submission" date="2018-05" db="EMBL/GenBank/DDBJ databases">
        <title>Genomic Encyclopedia of Archaeal and Bacterial Type Strains, Phase II (KMG-II): from individual species to whole genera.</title>
        <authorList>
            <person name="Goeker M."/>
        </authorList>
    </citation>
    <scope>NUCLEOTIDE SEQUENCE [LARGE SCALE GENOMIC DNA]</scope>
    <source>
        <strain evidence="6 7">DSM 22637</strain>
    </source>
</reference>
<dbReference type="Pfam" id="PF01758">
    <property type="entry name" value="SBF"/>
    <property type="match status" value="1"/>
</dbReference>
<evidence type="ECO:0000256" key="3">
    <source>
        <dbReference type="ARBA" id="ARBA00022989"/>
    </source>
</evidence>
<evidence type="ECO:0000256" key="1">
    <source>
        <dbReference type="ARBA" id="ARBA00004141"/>
    </source>
</evidence>
<feature type="transmembrane region" description="Helical" evidence="5">
    <location>
        <begin position="209"/>
        <end position="232"/>
    </location>
</feature>
<feature type="transmembrane region" description="Helical" evidence="5">
    <location>
        <begin position="48"/>
        <end position="71"/>
    </location>
</feature>
<dbReference type="PANTHER" id="PTHR10361:SF28">
    <property type="entry name" value="P3 PROTEIN-RELATED"/>
    <property type="match status" value="1"/>
</dbReference>
<feature type="transmembrane region" description="Helical" evidence="5">
    <location>
        <begin position="182"/>
        <end position="203"/>
    </location>
</feature>
<proteinExistence type="predicted"/>
<feature type="transmembrane region" description="Helical" evidence="5">
    <location>
        <begin position="108"/>
        <end position="130"/>
    </location>
</feature>
<keyword evidence="3 5" id="KW-1133">Transmembrane helix</keyword>
<protein>
    <submittedName>
        <fullName evidence="6">BASS family bile acid:Na+ symporter</fullName>
    </submittedName>
</protein>
<feature type="transmembrane region" description="Helical" evidence="5">
    <location>
        <begin position="15"/>
        <end position="36"/>
    </location>
</feature>
<evidence type="ECO:0000313" key="7">
    <source>
        <dbReference type="Proteomes" id="UP000245430"/>
    </source>
</evidence>